<keyword evidence="10" id="KW-1185">Reference proteome</keyword>
<keyword evidence="7" id="KW-0175">Coiled coil</keyword>
<organism evidence="9 10">
    <name type="scientific">Diversispora eburnea</name>
    <dbReference type="NCBI Taxonomy" id="1213867"/>
    <lineage>
        <taxon>Eukaryota</taxon>
        <taxon>Fungi</taxon>
        <taxon>Fungi incertae sedis</taxon>
        <taxon>Mucoromycota</taxon>
        <taxon>Glomeromycotina</taxon>
        <taxon>Glomeromycetes</taxon>
        <taxon>Diversisporales</taxon>
        <taxon>Diversisporaceae</taxon>
        <taxon>Diversispora</taxon>
    </lineage>
</organism>
<dbReference type="AlphaFoldDB" id="A0A9N9FEJ7"/>
<dbReference type="Proteomes" id="UP000789706">
    <property type="component" value="Unassembled WGS sequence"/>
</dbReference>
<evidence type="ECO:0000256" key="4">
    <source>
        <dbReference type="ARBA" id="ARBA00022728"/>
    </source>
</evidence>
<keyword evidence="3" id="KW-0507">mRNA processing</keyword>
<evidence type="ECO:0000256" key="5">
    <source>
        <dbReference type="ARBA" id="ARBA00023187"/>
    </source>
</evidence>
<keyword evidence="4" id="KW-0747">Spliceosome</keyword>
<dbReference type="GO" id="GO:0000974">
    <property type="term" value="C:Prp19 complex"/>
    <property type="evidence" value="ECO:0007669"/>
    <property type="project" value="TreeGrafter"/>
</dbReference>
<feature type="region of interest" description="Disordered" evidence="8">
    <location>
        <begin position="195"/>
        <end position="214"/>
    </location>
</feature>
<dbReference type="PANTHER" id="PTHR13296:SF0">
    <property type="entry name" value="PRE-MRNA-SPLICING FACTOR SPF27"/>
    <property type="match status" value="1"/>
</dbReference>
<sequence length="214" mass="24789">MDPADRPEVIIDSLPYIDREIDYGGVRAKVDKLVEQEMRKRPTGSKRKPIIEMDTNRYKLPDPEDKTDLESWKKAVDNSKSQLNHQNLRSYNLELLQKYGANAWRVHNFQLEHELQQYQKTLEEYKQNILELNKQRKSEQLQAGNQIENLELKWTEMIGKTLQVEVACASLETEIQQLKQYEQQLITQSEESLCLSKSKKDSGIGFADGSSSGS</sequence>
<dbReference type="GO" id="GO:0006397">
    <property type="term" value="P:mRNA processing"/>
    <property type="evidence" value="ECO:0007669"/>
    <property type="project" value="UniProtKB-KW"/>
</dbReference>
<dbReference type="EMBL" id="CAJVPK010000579">
    <property type="protein sequence ID" value="CAG8528200.1"/>
    <property type="molecule type" value="Genomic_DNA"/>
</dbReference>
<feature type="coiled-coil region" evidence="7">
    <location>
        <begin position="108"/>
        <end position="142"/>
    </location>
</feature>
<dbReference type="GO" id="GO:0071013">
    <property type="term" value="C:catalytic step 2 spliceosome"/>
    <property type="evidence" value="ECO:0007669"/>
    <property type="project" value="TreeGrafter"/>
</dbReference>
<dbReference type="OrthoDB" id="205794at2759"/>
<evidence type="ECO:0000256" key="6">
    <source>
        <dbReference type="ARBA" id="ARBA00023242"/>
    </source>
</evidence>
<dbReference type="GO" id="GO:0071011">
    <property type="term" value="C:precatalytic spliceosome"/>
    <property type="evidence" value="ECO:0007669"/>
    <property type="project" value="TreeGrafter"/>
</dbReference>
<evidence type="ECO:0000256" key="1">
    <source>
        <dbReference type="ARBA" id="ARBA00004123"/>
    </source>
</evidence>
<protein>
    <submittedName>
        <fullName evidence="9">5366_t:CDS:1</fullName>
    </submittedName>
</protein>
<proteinExistence type="inferred from homology"/>
<accession>A0A9N9FEJ7</accession>
<evidence type="ECO:0000256" key="3">
    <source>
        <dbReference type="ARBA" id="ARBA00022664"/>
    </source>
</evidence>
<gene>
    <name evidence="9" type="ORF">DEBURN_LOCUS6007</name>
</gene>
<reference evidence="9" key="1">
    <citation type="submission" date="2021-06" db="EMBL/GenBank/DDBJ databases">
        <authorList>
            <person name="Kallberg Y."/>
            <person name="Tangrot J."/>
            <person name="Rosling A."/>
        </authorList>
    </citation>
    <scope>NUCLEOTIDE SEQUENCE</scope>
    <source>
        <strain evidence="9">AZ414A</strain>
    </source>
</reference>
<keyword evidence="5" id="KW-0508">mRNA splicing</keyword>
<dbReference type="InterPro" id="IPR008409">
    <property type="entry name" value="SPF27"/>
</dbReference>
<comment type="similarity">
    <text evidence="2">Belongs to the SPF27 family.</text>
</comment>
<evidence type="ECO:0000256" key="8">
    <source>
        <dbReference type="SAM" id="MobiDB-lite"/>
    </source>
</evidence>
<evidence type="ECO:0000313" key="9">
    <source>
        <dbReference type="EMBL" id="CAG8528200.1"/>
    </source>
</evidence>
<dbReference type="Pfam" id="PF05700">
    <property type="entry name" value="BCAS2"/>
    <property type="match status" value="2"/>
</dbReference>
<evidence type="ECO:0000256" key="7">
    <source>
        <dbReference type="SAM" id="Coils"/>
    </source>
</evidence>
<dbReference type="GO" id="GO:0008380">
    <property type="term" value="P:RNA splicing"/>
    <property type="evidence" value="ECO:0007669"/>
    <property type="project" value="UniProtKB-KW"/>
</dbReference>
<evidence type="ECO:0000256" key="2">
    <source>
        <dbReference type="ARBA" id="ARBA00010788"/>
    </source>
</evidence>
<comment type="caution">
    <text evidence="9">The sequence shown here is derived from an EMBL/GenBank/DDBJ whole genome shotgun (WGS) entry which is preliminary data.</text>
</comment>
<name>A0A9N9FEJ7_9GLOM</name>
<dbReference type="PANTHER" id="PTHR13296">
    <property type="entry name" value="BCAS2 PROTEIN"/>
    <property type="match status" value="1"/>
</dbReference>
<evidence type="ECO:0000313" key="10">
    <source>
        <dbReference type="Proteomes" id="UP000789706"/>
    </source>
</evidence>
<comment type="subcellular location">
    <subcellularLocation>
        <location evidence="1">Nucleus</location>
    </subcellularLocation>
</comment>
<keyword evidence="6" id="KW-0539">Nucleus</keyword>